<feature type="region of interest" description="Disordered" evidence="1">
    <location>
        <begin position="406"/>
        <end position="436"/>
    </location>
</feature>
<dbReference type="GeneID" id="114328267"/>
<protein>
    <submittedName>
        <fullName evidence="5 6">Uncharacterized protein LOC114328267 isoform X1</fullName>
    </submittedName>
</protein>
<proteinExistence type="predicted"/>
<feature type="compositionally biased region" description="Acidic residues" evidence="1">
    <location>
        <begin position="381"/>
        <end position="391"/>
    </location>
</feature>
<feature type="compositionally biased region" description="Polar residues" evidence="1">
    <location>
        <begin position="595"/>
        <end position="631"/>
    </location>
</feature>
<evidence type="ECO:0000313" key="6">
    <source>
        <dbReference type="RefSeq" id="XP_028132882.1"/>
    </source>
</evidence>
<dbReference type="KEGG" id="dvv:114328267"/>
<accession>A0A6P7FBC2</accession>
<feature type="region of interest" description="Disordered" evidence="1">
    <location>
        <begin position="733"/>
        <end position="793"/>
    </location>
</feature>
<gene>
    <name evidence="5 6" type="primary">LOC114328267</name>
</gene>
<dbReference type="EnsemblMetazoa" id="XM_028277080.1">
    <property type="protein sequence ID" value="XP_028132881.1"/>
    <property type="gene ID" value="LOC114328267"/>
</dbReference>
<evidence type="ECO:0000313" key="5">
    <source>
        <dbReference type="RefSeq" id="XP_028132881.1"/>
    </source>
</evidence>
<keyword evidence="4" id="KW-1185">Reference proteome</keyword>
<feature type="compositionally biased region" description="Basic and acidic residues" evidence="1">
    <location>
        <begin position="412"/>
        <end position="423"/>
    </location>
</feature>
<dbReference type="Pfam" id="PF12937">
    <property type="entry name" value="F-box-like"/>
    <property type="match status" value="1"/>
</dbReference>
<dbReference type="InterPro" id="IPR032675">
    <property type="entry name" value="LRR_dom_sf"/>
</dbReference>
<feature type="domain" description="F-box" evidence="2">
    <location>
        <begin position="11"/>
        <end position="57"/>
    </location>
</feature>
<dbReference type="OrthoDB" id="9856535at2759"/>
<dbReference type="Gene3D" id="3.80.10.10">
    <property type="entry name" value="Ribonuclease Inhibitor"/>
    <property type="match status" value="1"/>
</dbReference>
<feature type="compositionally biased region" description="Basic and acidic residues" evidence="1">
    <location>
        <begin position="739"/>
        <end position="748"/>
    </location>
</feature>
<feature type="compositionally biased region" description="Basic and acidic residues" evidence="1">
    <location>
        <begin position="522"/>
        <end position="554"/>
    </location>
</feature>
<sequence length="907" mass="103845">MVVEGEYYDGPCKLLELPHDVLRILFSYLNATSLYHLSRTCNYLEEFILDPLLWRYVDARDNPNVCDKIHYCTNRVHKKTTHLYLRGNLCIKDLPDHFFINIKPFDNLRVLALENIKLNGSKISLKDFPSGLEELSLRRTYVKNSTYFFQHTVRNMPKLKVLILDECSWVTCSFLLSVAKYEHLEIISIVKCPQVHVNMVPYLNVAKLGCKKLKVFDCRFTGIGGELLRTFYSKQNLQRLYFQSFASAKVDYNENVFDYIKKIEKREGDDMSITDIHLRDYLSTTAKPKNEVEEIFDSVLYRDPYPECICGGEGFREGINIMDKDGNIPEKDLIHFSLGQLEYRFICGKHLQDFITLPPDFKNFYQQQLDTNLDSDSSTDKEDDEDDDEPETCCHYANSYVSATNNLLTPSTHDRTPSVREEMTLPNEGARNQSFPGCIRVFKPQINKVKRKKQSFRSNDNAFRLYVQHSSMDNNNASSSDSRTHEQSDFGIDSNNRIHGQSDNSSDSNKRTHGQSDSSSDSNKRTHDQSYDIDDYKKRTREQSECNIRTHEQCDSTSDMNIPPREQNDNGNHSNTRTHEVSDNETDSNKRTHEQSSSSDAFNNRTHEQSGSGSGSNKRSLQQSPSGSGSNKRSHEQSDSGSGYNKRSHEQSDHGSGSNKLFHEESDNDDDSEATTSKKPKRGPVPFDDLQAETQAQLIDHLIESADDISSRINRIMTSGIRRGFDRIMMRQTEQEQTENARKIERENQPSTSRDTNGVSSSSPSTSSANSDAENRPSSSKARTPEGDKNGNNVLEGLIVVTEAGRPHIEINPTGPRVQIRCINFPREDNDRWKIKWKIPLRRLSLRGYKKISDNTLNYLKNLDIELIDLTYTSVSQKGIENFLVHNPNCRVIHPLYCVCKPNNTLY</sequence>
<evidence type="ECO:0000313" key="3">
    <source>
        <dbReference type="EnsemblMetazoa" id="XP_028132881.1"/>
    </source>
</evidence>
<dbReference type="SUPFAM" id="SSF52047">
    <property type="entry name" value="RNI-like"/>
    <property type="match status" value="1"/>
</dbReference>
<dbReference type="AlphaFoldDB" id="A0A6P7FBC2"/>
<reference evidence="5 6" key="1">
    <citation type="submission" date="2025-04" db="UniProtKB">
        <authorList>
            <consortium name="RefSeq"/>
        </authorList>
    </citation>
    <scope>IDENTIFICATION</scope>
    <source>
        <tissue evidence="5 6">Whole insect</tissue>
    </source>
</reference>
<organism evidence="5">
    <name type="scientific">Diabrotica virgifera virgifera</name>
    <name type="common">western corn rootworm</name>
    <dbReference type="NCBI Taxonomy" id="50390"/>
    <lineage>
        <taxon>Eukaryota</taxon>
        <taxon>Metazoa</taxon>
        <taxon>Ecdysozoa</taxon>
        <taxon>Arthropoda</taxon>
        <taxon>Hexapoda</taxon>
        <taxon>Insecta</taxon>
        <taxon>Pterygota</taxon>
        <taxon>Neoptera</taxon>
        <taxon>Endopterygota</taxon>
        <taxon>Coleoptera</taxon>
        <taxon>Polyphaga</taxon>
        <taxon>Cucujiformia</taxon>
        <taxon>Chrysomeloidea</taxon>
        <taxon>Chrysomelidae</taxon>
        <taxon>Galerucinae</taxon>
        <taxon>Diabroticina</taxon>
        <taxon>Diabroticites</taxon>
        <taxon>Diabrotica</taxon>
    </lineage>
</organism>
<evidence type="ECO:0000256" key="1">
    <source>
        <dbReference type="SAM" id="MobiDB-lite"/>
    </source>
</evidence>
<evidence type="ECO:0000313" key="4">
    <source>
        <dbReference type="Proteomes" id="UP001652700"/>
    </source>
</evidence>
<feature type="compositionally biased region" description="Low complexity" evidence="1">
    <location>
        <begin position="760"/>
        <end position="771"/>
    </location>
</feature>
<dbReference type="EnsemblMetazoa" id="XM_028277081.2">
    <property type="protein sequence ID" value="XP_028132882.1"/>
    <property type="gene ID" value="LOC114328267"/>
</dbReference>
<dbReference type="PROSITE" id="PS50181">
    <property type="entry name" value="FBOX"/>
    <property type="match status" value="1"/>
</dbReference>
<dbReference type="Gene3D" id="1.20.1280.50">
    <property type="match status" value="1"/>
</dbReference>
<feature type="compositionally biased region" description="Polar residues" evidence="1">
    <location>
        <begin position="493"/>
        <end position="507"/>
    </location>
</feature>
<feature type="compositionally biased region" description="Polar residues" evidence="1">
    <location>
        <begin position="749"/>
        <end position="759"/>
    </location>
</feature>
<dbReference type="RefSeq" id="XP_028132882.1">
    <property type="nucleotide sequence ID" value="XM_028277081.1"/>
</dbReference>
<evidence type="ECO:0000259" key="2">
    <source>
        <dbReference type="PROSITE" id="PS50181"/>
    </source>
</evidence>
<feature type="compositionally biased region" description="Basic and acidic residues" evidence="1">
    <location>
        <begin position="577"/>
        <end position="594"/>
    </location>
</feature>
<feature type="region of interest" description="Disordered" evidence="1">
    <location>
        <begin position="471"/>
        <end position="687"/>
    </location>
</feature>
<dbReference type="RefSeq" id="XP_028132881.1">
    <property type="nucleotide sequence ID" value="XM_028277080.1"/>
</dbReference>
<dbReference type="Proteomes" id="UP001652700">
    <property type="component" value="Unplaced"/>
</dbReference>
<reference evidence="3" key="2">
    <citation type="submission" date="2025-05" db="UniProtKB">
        <authorList>
            <consortium name="EnsemblMetazoa"/>
        </authorList>
    </citation>
    <scope>IDENTIFICATION</scope>
</reference>
<feature type="region of interest" description="Disordered" evidence="1">
    <location>
        <begin position="372"/>
        <end position="392"/>
    </location>
</feature>
<dbReference type="InterPro" id="IPR001810">
    <property type="entry name" value="F-box_dom"/>
</dbReference>
<name>A0A6P7FBC2_DIAVI</name>
<feature type="compositionally biased region" description="Low complexity" evidence="1">
    <location>
        <begin position="471"/>
        <end position="481"/>
    </location>
</feature>